<dbReference type="InterPro" id="IPR036097">
    <property type="entry name" value="HisK_dim/P_sf"/>
</dbReference>
<dbReference type="Gene3D" id="3.30.565.10">
    <property type="entry name" value="Histidine kinase-like ATPase, C-terminal domain"/>
    <property type="match status" value="1"/>
</dbReference>
<dbReference type="Pfam" id="PF00512">
    <property type="entry name" value="HisKA"/>
    <property type="match status" value="1"/>
</dbReference>
<name>A0ABV6W1Z1_9ACTN</name>
<sequence>MRRRTVRLHTRLFAGFAAALVACAVLMVGVIYTGVRYLPDYRFAPAAPVGTATAPGTPVGTAAPTAPVGTVPQRPVPGPTMDVSPLPPDVPYDKTRAVTVTVTDKQGVWSAVLLISIGGVLLVALLGLAFGWVFSKRLLAPLHSINQAAASAADGDLTHRINAHGPADDLQELADTFDTMLARLQRSFAAHQRFAANASHELLTPLTTTRAALQLASSEPTVEELAELVPMLTEANERNIAIVRSLLQLADADGVPAFDETPVDISALVARAASERAEAAAERGIRVELATSTGAGGGTAPGTAATNTHTRHTRTEVRGNAALLHQLVLNLLDNALRHNVPGGSARLEVRRQDDDVVLSVSNTGPPVAADQVDRLFEPFYRAQSRVSSDRSGHGLGLAIVRTVAQAHHGTATARPQPDGGLLVHVALPAADRPTAP</sequence>
<dbReference type="SMART" id="SM00388">
    <property type="entry name" value="HisKA"/>
    <property type="match status" value="1"/>
</dbReference>
<dbReference type="EC" id="2.7.13.3" evidence="3"/>
<feature type="region of interest" description="Disordered" evidence="11">
    <location>
        <begin position="54"/>
        <end position="88"/>
    </location>
</feature>
<comment type="subcellular location">
    <subcellularLocation>
        <location evidence="2">Cell membrane</location>
    </subcellularLocation>
</comment>
<dbReference type="CDD" id="cd06225">
    <property type="entry name" value="HAMP"/>
    <property type="match status" value="1"/>
</dbReference>
<evidence type="ECO:0000313" key="15">
    <source>
        <dbReference type="EMBL" id="MFC1420026.1"/>
    </source>
</evidence>
<dbReference type="PANTHER" id="PTHR45436">
    <property type="entry name" value="SENSOR HISTIDINE KINASE YKOH"/>
    <property type="match status" value="1"/>
</dbReference>
<dbReference type="CDD" id="cd00082">
    <property type="entry name" value="HisKA"/>
    <property type="match status" value="1"/>
</dbReference>
<dbReference type="PROSITE" id="PS50109">
    <property type="entry name" value="HIS_KIN"/>
    <property type="match status" value="1"/>
</dbReference>
<keyword evidence="9" id="KW-0902">Two-component regulatory system</keyword>
<evidence type="ECO:0000256" key="10">
    <source>
        <dbReference type="ARBA" id="ARBA00023136"/>
    </source>
</evidence>
<evidence type="ECO:0000256" key="9">
    <source>
        <dbReference type="ARBA" id="ARBA00023012"/>
    </source>
</evidence>
<evidence type="ECO:0000256" key="4">
    <source>
        <dbReference type="ARBA" id="ARBA00022553"/>
    </source>
</evidence>
<dbReference type="InterPro" id="IPR003660">
    <property type="entry name" value="HAMP_dom"/>
</dbReference>
<evidence type="ECO:0000256" key="5">
    <source>
        <dbReference type="ARBA" id="ARBA00022679"/>
    </source>
</evidence>
<dbReference type="SMART" id="SM00304">
    <property type="entry name" value="HAMP"/>
    <property type="match status" value="1"/>
</dbReference>
<evidence type="ECO:0000256" key="7">
    <source>
        <dbReference type="ARBA" id="ARBA00022777"/>
    </source>
</evidence>
<accession>A0ABV6W1Z1</accession>
<keyword evidence="16" id="KW-1185">Reference proteome</keyword>
<dbReference type="InterPro" id="IPR005467">
    <property type="entry name" value="His_kinase_dom"/>
</dbReference>
<gene>
    <name evidence="15" type="ORF">ACEZDE_25805</name>
</gene>
<dbReference type="PRINTS" id="PR00344">
    <property type="entry name" value="BCTRLSENSOR"/>
</dbReference>
<dbReference type="SMART" id="SM00387">
    <property type="entry name" value="HATPase_c"/>
    <property type="match status" value="1"/>
</dbReference>
<evidence type="ECO:0000256" key="1">
    <source>
        <dbReference type="ARBA" id="ARBA00000085"/>
    </source>
</evidence>
<dbReference type="PROSITE" id="PS51257">
    <property type="entry name" value="PROKAR_LIPOPROTEIN"/>
    <property type="match status" value="1"/>
</dbReference>
<dbReference type="Proteomes" id="UP001592531">
    <property type="component" value="Unassembled WGS sequence"/>
</dbReference>
<keyword evidence="5" id="KW-0808">Transferase</keyword>
<evidence type="ECO:0000259" key="14">
    <source>
        <dbReference type="PROSITE" id="PS50885"/>
    </source>
</evidence>
<evidence type="ECO:0000256" key="2">
    <source>
        <dbReference type="ARBA" id="ARBA00004236"/>
    </source>
</evidence>
<dbReference type="InterPro" id="IPR004358">
    <property type="entry name" value="Sig_transdc_His_kin-like_C"/>
</dbReference>
<dbReference type="SUPFAM" id="SSF47384">
    <property type="entry name" value="Homodimeric domain of signal transducing histidine kinase"/>
    <property type="match status" value="1"/>
</dbReference>
<dbReference type="Gene3D" id="1.10.287.130">
    <property type="match status" value="1"/>
</dbReference>
<dbReference type="PANTHER" id="PTHR45436:SF5">
    <property type="entry name" value="SENSOR HISTIDINE KINASE TRCS"/>
    <property type="match status" value="1"/>
</dbReference>
<dbReference type="RefSeq" id="WP_380540451.1">
    <property type="nucleotide sequence ID" value="NZ_JBHFAB010000022.1"/>
</dbReference>
<dbReference type="Pfam" id="PF00672">
    <property type="entry name" value="HAMP"/>
    <property type="match status" value="1"/>
</dbReference>
<dbReference type="SUPFAM" id="SSF55874">
    <property type="entry name" value="ATPase domain of HSP90 chaperone/DNA topoisomerase II/histidine kinase"/>
    <property type="match status" value="1"/>
</dbReference>
<keyword evidence="8 12" id="KW-1133">Transmembrane helix</keyword>
<feature type="domain" description="HAMP" evidence="14">
    <location>
        <begin position="136"/>
        <end position="189"/>
    </location>
</feature>
<protein>
    <recommendedName>
        <fullName evidence="3">histidine kinase</fullName>
        <ecNumber evidence="3">2.7.13.3</ecNumber>
    </recommendedName>
</protein>
<feature type="compositionally biased region" description="Low complexity" evidence="11">
    <location>
        <begin position="54"/>
        <end position="72"/>
    </location>
</feature>
<feature type="transmembrane region" description="Helical" evidence="12">
    <location>
        <begin position="108"/>
        <end position="134"/>
    </location>
</feature>
<dbReference type="Pfam" id="PF02518">
    <property type="entry name" value="HATPase_c"/>
    <property type="match status" value="1"/>
</dbReference>
<organism evidence="15 16">
    <name type="scientific">Streptacidiphilus cavernicola</name>
    <dbReference type="NCBI Taxonomy" id="3342716"/>
    <lineage>
        <taxon>Bacteria</taxon>
        <taxon>Bacillati</taxon>
        <taxon>Actinomycetota</taxon>
        <taxon>Actinomycetes</taxon>
        <taxon>Kitasatosporales</taxon>
        <taxon>Streptomycetaceae</taxon>
        <taxon>Streptacidiphilus</taxon>
    </lineage>
</organism>
<comment type="catalytic activity">
    <reaction evidence="1">
        <text>ATP + protein L-histidine = ADP + protein N-phospho-L-histidine.</text>
        <dbReference type="EC" id="2.7.13.3"/>
    </reaction>
</comment>
<evidence type="ECO:0000256" key="8">
    <source>
        <dbReference type="ARBA" id="ARBA00022989"/>
    </source>
</evidence>
<evidence type="ECO:0000256" key="11">
    <source>
        <dbReference type="SAM" id="MobiDB-lite"/>
    </source>
</evidence>
<evidence type="ECO:0000259" key="13">
    <source>
        <dbReference type="PROSITE" id="PS50109"/>
    </source>
</evidence>
<keyword evidence="6 12" id="KW-0812">Transmembrane</keyword>
<dbReference type="InterPro" id="IPR036890">
    <property type="entry name" value="HATPase_C_sf"/>
</dbReference>
<evidence type="ECO:0000256" key="6">
    <source>
        <dbReference type="ARBA" id="ARBA00022692"/>
    </source>
</evidence>
<reference evidence="15 16" key="1">
    <citation type="submission" date="2024-09" db="EMBL/GenBank/DDBJ databases">
        <authorList>
            <person name="Lee S.D."/>
        </authorList>
    </citation>
    <scope>NUCLEOTIDE SEQUENCE [LARGE SCALE GENOMIC DNA]</scope>
    <source>
        <strain evidence="15 16">N8-3</strain>
    </source>
</reference>
<dbReference type="GO" id="GO:0016301">
    <property type="term" value="F:kinase activity"/>
    <property type="evidence" value="ECO:0007669"/>
    <property type="project" value="UniProtKB-KW"/>
</dbReference>
<dbReference type="InterPro" id="IPR003594">
    <property type="entry name" value="HATPase_dom"/>
</dbReference>
<feature type="domain" description="Histidine kinase" evidence="13">
    <location>
        <begin position="197"/>
        <end position="431"/>
    </location>
</feature>
<keyword evidence="10 12" id="KW-0472">Membrane</keyword>
<keyword evidence="4" id="KW-0597">Phosphoprotein</keyword>
<evidence type="ECO:0000256" key="12">
    <source>
        <dbReference type="SAM" id="Phobius"/>
    </source>
</evidence>
<evidence type="ECO:0000256" key="3">
    <source>
        <dbReference type="ARBA" id="ARBA00012438"/>
    </source>
</evidence>
<keyword evidence="7 15" id="KW-0418">Kinase</keyword>
<dbReference type="InterPro" id="IPR003661">
    <property type="entry name" value="HisK_dim/P_dom"/>
</dbReference>
<dbReference type="InterPro" id="IPR050428">
    <property type="entry name" value="TCS_sensor_his_kinase"/>
</dbReference>
<dbReference type="SUPFAM" id="SSF158472">
    <property type="entry name" value="HAMP domain-like"/>
    <property type="match status" value="1"/>
</dbReference>
<dbReference type="Gene3D" id="6.10.340.10">
    <property type="match status" value="1"/>
</dbReference>
<dbReference type="PROSITE" id="PS50885">
    <property type="entry name" value="HAMP"/>
    <property type="match status" value="1"/>
</dbReference>
<evidence type="ECO:0000313" key="16">
    <source>
        <dbReference type="Proteomes" id="UP001592531"/>
    </source>
</evidence>
<proteinExistence type="predicted"/>
<dbReference type="EMBL" id="JBHFAB010000022">
    <property type="protein sequence ID" value="MFC1420026.1"/>
    <property type="molecule type" value="Genomic_DNA"/>
</dbReference>
<comment type="caution">
    <text evidence="15">The sequence shown here is derived from an EMBL/GenBank/DDBJ whole genome shotgun (WGS) entry which is preliminary data.</text>
</comment>
<feature type="transmembrane region" description="Helical" evidence="12">
    <location>
        <begin position="12"/>
        <end position="35"/>
    </location>
</feature>